<protein>
    <submittedName>
        <fullName evidence="2">Uncharacterized protein</fullName>
    </submittedName>
</protein>
<organism evidence="2 3">
    <name type="scientific">Phanerochaete carnosa (strain HHB-10118-sp)</name>
    <name type="common">White-rot fungus</name>
    <name type="synonym">Peniophora carnosa</name>
    <dbReference type="NCBI Taxonomy" id="650164"/>
    <lineage>
        <taxon>Eukaryota</taxon>
        <taxon>Fungi</taxon>
        <taxon>Dikarya</taxon>
        <taxon>Basidiomycota</taxon>
        <taxon>Agaricomycotina</taxon>
        <taxon>Agaricomycetes</taxon>
        <taxon>Polyporales</taxon>
        <taxon>Phanerochaetaceae</taxon>
        <taxon>Phanerochaete</taxon>
    </lineage>
</organism>
<keyword evidence="1" id="KW-0812">Transmembrane</keyword>
<reference evidence="2 3" key="1">
    <citation type="journal article" date="2012" name="BMC Genomics">
        <title>Comparative genomics of the white-rot fungi, Phanerochaete carnosa and P. chrysosporium, to elucidate the genetic basis of the distinct wood types they colonize.</title>
        <authorList>
            <person name="Suzuki H."/>
            <person name="MacDonald J."/>
            <person name="Syed K."/>
            <person name="Salamov A."/>
            <person name="Hori C."/>
            <person name="Aerts A."/>
            <person name="Henrissat B."/>
            <person name="Wiebenga A."/>
            <person name="vanKuyk P.A."/>
            <person name="Barry K."/>
            <person name="Lindquist E."/>
            <person name="LaButti K."/>
            <person name="Lapidus A."/>
            <person name="Lucas S."/>
            <person name="Coutinho P."/>
            <person name="Gong Y."/>
            <person name="Samejima M."/>
            <person name="Mahadevan R."/>
            <person name="Abou-Zaid M."/>
            <person name="de Vries R.P."/>
            <person name="Igarashi K."/>
            <person name="Yadav J.S."/>
            <person name="Grigoriev I.V."/>
            <person name="Master E.R."/>
        </authorList>
    </citation>
    <scope>NUCLEOTIDE SEQUENCE [LARGE SCALE GENOMIC DNA]</scope>
    <source>
        <strain evidence="2 3">HHB-10118-sp</strain>
    </source>
</reference>
<name>K5W0D0_PHACS</name>
<evidence type="ECO:0000313" key="3">
    <source>
        <dbReference type="Proteomes" id="UP000008370"/>
    </source>
</evidence>
<dbReference type="Proteomes" id="UP000008370">
    <property type="component" value="Unassembled WGS sequence"/>
</dbReference>
<proteinExistence type="predicted"/>
<dbReference type="HOGENOM" id="CLU_1797156_0_0_1"/>
<keyword evidence="3" id="KW-1185">Reference proteome</keyword>
<gene>
    <name evidence="2" type="ORF">PHACADRAFT_186480</name>
</gene>
<dbReference type="RefSeq" id="XP_007398655.1">
    <property type="nucleotide sequence ID" value="XM_007398593.1"/>
</dbReference>
<dbReference type="InParanoid" id="K5W0D0"/>
<evidence type="ECO:0000313" key="2">
    <source>
        <dbReference type="EMBL" id="EKM52304.1"/>
    </source>
</evidence>
<dbReference type="EMBL" id="JH930475">
    <property type="protein sequence ID" value="EKM52304.1"/>
    <property type="molecule type" value="Genomic_DNA"/>
</dbReference>
<dbReference type="GeneID" id="18910357"/>
<evidence type="ECO:0000256" key="1">
    <source>
        <dbReference type="SAM" id="Phobius"/>
    </source>
</evidence>
<dbReference type="KEGG" id="pco:PHACADRAFT_186480"/>
<sequence length="144" mass="15578">MYAAHGIERPKLRAVLSGMPQLAFLLVLVFQLTAKRYLSLGLACDNGANMRDFGAYGGDWQHRMLNARRPGPGRTMKVCAFYQKGSHKSQQKAVFVNVLSAAVGLEAIHSALLFSVFSEHGPGNMPNFLAGSDANSQTLKPALS</sequence>
<accession>K5W0D0</accession>
<feature type="transmembrane region" description="Helical" evidence="1">
    <location>
        <begin position="12"/>
        <end position="30"/>
    </location>
</feature>
<keyword evidence="1" id="KW-0472">Membrane</keyword>
<dbReference type="AlphaFoldDB" id="K5W0D0"/>
<keyword evidence="1" id="KW-1133">Transmembrane helix</keyword>